<accession>A0A7W7Y8F1</accession>
<evidence type="ECO:0000313" key="1">
    <source>
        <dbReference type="EMBL" id="MBB5031543.1"/>
    </source>
</evidence>
<sequence>MKKSEKLLLTVFSFMCLVIVGGGAIKYAYSNYRAICEENESLADQIANMEHAISTGAEWAEKYAWIEEHLPVFASHQEASSKLLSVITARAEKRGLSIGGKEFVEDDKQTGPDGLPLDGKQSFFDCTRVKITLTGVVEKVFFEWLEDIQQAKLFIGVTHILINPTGTNKTVNCEVEFTQFFRENVGGK</sequence>
<organism evidence="1 2">
    <name type="scientific">Prosthecobacter vanneervenii</name>
    <dbReference type="NCBI Taxonomy" id="48466"/>
    <lineage>
        <taxon>Bacteria</taxon>
        <taxon>Pseudomonadati</taxon>
        <taxon>Verrucomicrobiota</taxon>
        <taxon>Verrucomicrobiia</taxon>
        <taxon>Verrucomicrobiales</taxon>
        <taxon>Verrucomicrobiaceae</taxon>
        <taxon>Prosthecobacter</taxon>
    </lineage>
</organism>
<gene>
    <name evidence="1" type="ORF">HNQ65_001111</name>
</gene>
<dbReference type="RefSeq" id="WP_184338488.1">
    <property type="nucleotide sequence ID" value="NZ_JACHIG010000002.1"/>
</dbReference>
<protein>
    <submittedName>
        <fullName evidence="1">Uncharacterized protein</fullName>
    </submittedName>
</protein>
<reference evidence="1 2" key="1">
    <citation type="submission" date="2020-08" db="EMBL/GenBank/DDBJ databases">
        <title>Genomic Encyclopedia of Type Strains, Phase IV (KMG-IV): sequencing the most valuable type-strain genomes for metagenomic binning, comparative biology and taxonomic classification.</title>
        <authorList>
            <person name="Goeker M."/>
        </authorList>
    </citation>
    <scope>NUCLEOTIDE SEQUENCE [LARGE SCALE GENOMIC DNA]</scope>
    <source>
        <strain evidence="1 2">DSM 12252</strain>
    </source>
</reference>
<dbReference type="AlphaFoldDB" id="A0A7W7Y8F1"/>
<evidence type="ECO:0000313" key="2">
    <source>
        <dbReference type="Proteomes" id="UP000590740"/>
    </source>
</evidence>
<proteinExistence type="predicted"/>
<dbReference type="EMBL" id="JACHIG010000002">
    <property type="protein sequence ID" value="MBB5031543.1"/>
    <property type="molecule type" value="Genomic_DNA"/>
</dbReference>
<comment type="caution">
    <text evidence="1">The sequence shown here is derived from an EMBL/GenBank/DDBJ whole genome shotgun (WGS) entry which is preliminary data.</text>
</comment>
<keyword evidence="2" id="KW-1185">Reference proteome</keyword>
<dbReference type="Proteomes" id="UP000590740">
    <property type="component" value="Unassembled WGS sequence"/>
</dbReference>
<name>A0A7W7Y8F1_9BACT</name>